<organism evidence="2 3">
    <name type="scientific">Stylonychia lemnae</name>
    <name type="common">Ciliate</name>
    <dbReference type="NCBI Taxonomy" id="5949"/>
    <lineage>
        <taxon>Eukaryota</taxon>
        <taxon>Sar</taxon>
        <taxon>Alveolata</taxon>
        <taxon>Ciliophora</taxon>
        <taxon>Intramacronucleata</taxon>
        <taxon>Spirotrichea</taxon>
        <taxon>Stichotrichia</taxon>
        <taxon>Sporadotrichida</taxon>
        <taxon>Oxytrichidae</taxon>
        <taxon>Stylonychinae</taxon>
        <taxon>Stylonychia</taxon>
    </lineage>
</organism>
<evidence type="ECO:0000313" key="2">
    <source>
        <dbReference type="EMBL" id="CDW79469.1"/>
    </source>
</evidence>
<proteinExistence type="predicted"/>
<feature type="region of interest" description="Disordered" evidence="1">
    <location>
        <begin position="56"/>
        <end position="87"/>
    </location>
</feature>
<dbReference type="InParanoid" id="A0A078ABC6"/>
<name>A0A078ABC6_STYLE</name>
<sequence length="87" mass="10060">MNAQDLSDGQLQYLNQHFNNADSETQEQILTQYPNLFELFTSLGLPIEYKSGNEEGIDLGSMKSDSVIHRPSPQRWEPTPQRHDRQQ</sequence>
<dbReference type="AlphaFoldDB" id="A0A078ABC6"/>
<accession>A0A078ABC6</accession>
<dbReference type="Proteomes" id="UP000039865">
    <property type="component" value="Unassembled WGS sequence"/>
</dbReference>
<dbReference type="EMBL" id="CCKQ01008026">
    <property type="protein sequence ID" value="CDW79469.1"/>
    <property type="molecule type" value="Genomic_DNA"/>
</dbReference>
<evidence type="ECO:0000256" key="1">
    <source>
        <dbReference type="SAM" id="MobiDB-lite"/>
    </source>
</evidence>
<keyword evidence="3" id="KW-1185">Reference proteome</keyword>
<reference evidence="2 3" key="1">
    <citation type="submission" date="2014-06" db="EMBL/GenBank/DDBJ databases">
        <authorList>
            <person name="Swart Estienne"/>
        </authorList>
    </citation>
    <scope>NUCLEOTIDE SEQUENCE [LARGE SCALE GENOMIC DNA]</scope>
    <source>
        <strain evidence="2 3">130c</strain>
    </source>
</reference>
<evidence type="ECO:0000313" key="3">
    <source>
        <dbReference type="Proteomes" id="UP000039865"/>
    </source>
</evidence>
<protein>
    <submittedName>
        <fullName evidence="2">Uncharacterized protein</fullName>
    </submittedName>
</protein>
<gene>
    <name evidence="2" type="primary">Contig2219.g2388</name>
    <name evidence="2" type="ORF">STYLEM_8457</name>
</gene>